<dbReference type="STRING" id="1144748.KS2013_877"/>
<evidence type="ECO:0000259" key="2">
    <source>
        <dbReference type="Pfam" id="PF01266"/>
    </source>
</evidence>
<sequence length="428" mass="48481">MTGKYPNTYYAATKKLDLDTHSLNPNKEVETCIIGGGYAGLMTALGLVERGHKSVAIIEKNGIGFGCSGRNGGLVFGGYSLSPHKLIKQVGSERAKELYQFTQTAVNLIRRRVVQYTIDCDLVDKGVIWANWFKDQKLLNDEQSFMNNNLGVKWEYISPEALREQLQTDRYHGGLFEPSAMHFHPLNYALGIARELIKQGVRIYENCEVTDIKYEQAVRKVKTAQGDIQCKNIVLCGGGYLGNLFKPVSNSILPIATYVMTTEPLGDKLKESINTQSAVYDTRFAFDYYRPLKDTRILWGGRIHTKTNKPKNLKHILQQDMLKVYPQLEGVRVEYDWQGFMAYARHHMAQIGQVAPNVWYNIGFGGHGVAPTTAAGEIVAAAITKENEDYKKFEPWGLPWNGGMFGPPAAQLSYWWYQLKDWWKEKTE</sequence>
<feature type="domain" description="FAD dependent oxidoreductase" evidence="2">
    <location>
        <begin position="31"/>
        <end position="381"/>
    </location>
</feature>
<dbReference type="EMBL" id="CP012418">
    <property type="protein sequence ID" value="AOE49599.1"/>
    <property type="molecule type" value="Genomic_DNA"/>
</dbReference>
<dbReference type="PANTHER" id="PTHR13847:SF281">
    <property type="entry name" value="FAD DEPENDENT OXIDOREDUCTASE DOMAIN-CONTAINING PROTEIN"/>
    <property type="match status" value="1"/>
</dbReference>
<accession>A0A1B3B9W8</accession>
<protein>
    <submittedName>
        <fullName evidence="3">FAD dependent oxidoreductase</fullName>
    </submittedName>
</protein>
<dbReference type="KEGG" id="ksd:KS2013_877"/>
<keyword evidence="4" id="KW-1185">Reference proteome</keyword>
<evidence type="ECO:0000256" key="1">
    <source>
        <dbReference type="ARBA" id="ARBA00023002"/>
    </source>
</evidence>
<dbReference type="InterPro" id="IPR036188">
    <property type="entry name" value="FAD/NAD-bd_sf"/>
</dbReference>
<dbReference type="Pfam" id="PF01266">
    <property type="entry name" value="DAO"/>
    <property type="match status" value="1"/>
</dbReference>
<organism evidence="3 4">
    <name type="scientific">Kangiella sediminilitoris</name>
    <dbReference type="NCBI Taxonomy" id="1144748"/>
    <lineage>
        <taxon>Bacteria</taxon>
        <taxon>Pseudomonadati</taxon>
        <taxon>Pseudomonadota</taxon>
        <taxon>Gammaproteobacteria</taxon>
        <taxon>Kangiellales</taxon>
        <taxon>Kangiellaceae</taxon>
        <taxon>Kangiella</taxon>
    </lineage>
</organism>
<dbReference type="PANTHER" id="PTHR13847">
    <property type="entry name" value="SARCOSINE DEHYDROGENASE-RELATED"/>
    <property type="match status" value="1"/>
</dbReference>
<evidence type="ECO:0000313" key="3">
    <source>
        <dbReference type="EMBL" id="AOE49599.1"/>
    </source>
</evidence>
<proteinExistence type="predicted"/>
<dbReference type="OrthoDB" id="311718at2"/>
<dbReference type="RefSeq" id="WP_068990305.1">
    <property type="nucleotide sequence ID" value="NZ_CP012418.1"/>
</dbReference>
<gene>
    <name evidence="3" type="ORF">KS2013_877</name>
</gene>
<dbReference type="PATRIC" id="fig|1144748.3.peg.887"/>
<keyword evidence="1" id="KW-0560">Oxidoreductase</keyword>
<reference evidence="4" key="1">
    <citation type="submission" date="2015-08" db="EMBL/GenBank/DDBJ databases">
        <authorList>
            <person name="Kim K.M."/>
        </authorList>
    </citation>
    <scope>NUCLEOTIDE SEQUENCE [LARGE SCALE GENOMIC DNA]</scope>
    <source>
        <strain evidence="4">KCTC 23892</strain>
    </source>
</reference>
<dbReference type="SUPFAM" id="SSF51905">
    <property type="entry name" value="FAD/NAD(P)-binding domain"/>
    <property type="match status" value="1"/>
</dbReference>
<dbReference type="GO" id="GO:0016491">
    <property type="term" value="F:oxidoreductase activity"/>
    <property type="evidence" value="ECO:0007669"/>
    <property type="project" value="UniProtKB-KW"/>
</dbReference>
<dbReference type="GO" id="GO:0005737">
    <property type="term" value="C:cytoplasm"/>
    <property type="evidence" value="ECO:0007669"/>
    <property type="project" value="TreeGrafter"/>
</dbReference>
<dbReference type="Gene3D" id="3.50.50.60">
    <property type="entry name" value="FAD/NAD(P)-binding domain"/>
    <property type="match status" value="1"/>
</dbReference>
<dbReference type="Gene3D" id="3.30.9.10">
    <property type="entry name" value="D-Amino Acid Oxidase, subunit A, domain 2"/>
    <property type="match status" value="1"/>
</dbReference>
<name>A0A1B3B9W8_9GAMM</name>
<dbReference type="AlphaFoldDB" id="A0A1B3B9W8"/>
<dbReference type="InterPro" id="IPR006076">
    <property type="entry name" value="FAD-dep_OxRdtase"/>
</dbReference>
<dbReference type="Proteomes" id="UP000094147">
    <property type="component" value="Chromosome"/>
</dbReference>
<evidence type="ECO:0000313" key="4">
    <source>
        <dbReference type="Proteomes" id="UP000094147"/>
    </source>
</evidence>